<accession>A0A0K2SMI3</accession>
<dbReference type="AlphaFoldDB" id="A0A0K2SMI3"/>
<dbReference type="KEGG" id="lpil:LIP_2198"/>
<dbReference type="Proteomes" id="UP000065807">
    <property type="component" value="Chromosome"/>
</dbReference>
<evidence type="ECO:0000313" key="3">
    <source>
        <dbReference type="Proteomes" id="UP000065807"/>
    </source>
</evidence>
<feature type="region of interest" description="Disordered" evidence="1">
    <location>
        <begin position="32"/>
        <end position="110"/>
    </location>
</feature>
<organism evidence="2 3">
    <name type="scientific">Limnochorda pilosa</name>
    <dbReference type="NCBI Taxonomy" id="1555112"/>
    <lineage>
        <taxon>Bacteria</taxon>
        <taxon>Bacillati</taxon>
        <taxon>Bacillota</taxon>
        <taxon>Limnochordia</taxon>
        <taxon>Limnochordales</taxon>
        <taxon>Limnochordaceae</taxon>
        <taxon>Limnochorda</taxon>
    </lineage>
</organism>
<gene>
    <name evidence="2" type="ORF">LIP_2198</name>
</gene>
<name>A0A0K2SMI3_LIMPI</name>
<dbReference type="Gene3D" id="3.30.420.40">
    <property type="match status" value="1"/>
</dbReference>
<evidence type="ECO:0000256" key="1">
    <source>
        <dbReference type="SAM" id="MobiDB-lite"/>
    </source>
</evidence>
<dbReference type="InterPro" id="IPR043129">
    <property type="entry name" value="ATPase_NBD"/>
</dbReference>
<dbReference type="EMBL" id="AP014924">
    <property type="protein sequence ID" value="BAS28039.1"/>
    <property type="molecule type" value="Genomic_DNA"/>
</dbReference>
<reference evidence="3" key="2">
    <citation type="journal article" date="2016" name="Int. J. Syst. Evol. Microbiol.">
        <title>Complete genome sequence and cell structure of Limnochorda pilosa, a Gram-negative spore-former within the phylum Firmicutes.</title>
        <authorList>
            <person name="Watanabe M."/>
            <person name="Kojima H."/>
            <person name="Fukui M."/>
        </authorList>
    </citation>
    <scope>NUCLEOTIDE SEQUENCE [LARGE SCALE GENOMIC DNA]</scope>
    <source>
        <strain evidence="3">HC45</strain>
    </source>
</reference>
<protein>
    <recommendedName>
        <fullName evidence="4">Carbohydrate kinase FGGY N-terminal domain-containing protein</fullName>
    </recommendedName>
</protein>
<reference evidence="3" key="1">
    <citation type="submission" date="2015-07" db="EMBL/GenBank/DDBJ databases">
        <title>Complete genome sequence and phylogenetic analysis of Limnochorda pilosa.</title>
        <authorList>
            <person name="Watanabe M."/>
            <person name="Kojima H."/>
            <person name="Fukui M."/>
        </authorList>
    </citation>
    <scope>NUCLEOTIDE SEQUENCE [LARGE SCALE GENOMIC DNA]</scope>
    <source>
        <strain evidence="3">HC45</strain>
    </source>
</reference>
<dbReference type="SUPFAM" id="SSF53067">
    <property type="entry name" value="Actin-like ATPase domain"/>
    <property type="match status" value="1"/>
</dbReference>
<keyword evidence="3" id="KW-1185">Reference proteome</keyword>
<evidence type="ECO:0008006" key="4">
    <source>
        <dbReference type="Google" id="ProtNLM"/>
    </source>
</evidence>
<proteinExistence type="predicted"/>
<evidence type="ECO:0000313" key="2">
    <source>
        <dbReference type="EMBL" id="BAS28039.1"/>
    </source>
</evidence>
<sequence length="143" mass="15136">MGEGLMLGIDVGTTQCKAAAFTLTGHRVGYASTPTPIHQDGPEKAWHRKNGRGPGLRNSAAPGAPPRGGSRRRGGPAPGAGRRRPQPGQPVDASEPPPMDDQASTVCQATSEEERAYQEFYRNLCRDPGRACQGSASLMTRRG</sequence>
<dbReference type="STRING" id="1555112.LIP_2198"/>